<proteinExistence type="predicted"/>
<dbReference type="EMBL" id="JGCY01000347">
    <property type="protein sequence ID" value="EXY73742.1"/>
    <property type="molecule type" value="Genomic_DNA"/>
</dbReference>
<evidence type="ECO:0000256" key="1">
    <source>
        <dbReference type="SAM" id="Phobius"/>
    </source>
</evidence>
<evidence type="ECO:0000259" key="2">
    <source>
        <dbReference type="Pfam" id="PF04773"/>
    </source>
</evidence>
<dbReference type="InterPro" id="IPR032508">
    <property type="entry name" value="FecR_C"/>
</dbReference>
<dbReference type="Pfam" id="PF04773">
    <property type="entry name" value="FecR"/>
    <property type="match status" value="1"/>
</dbReference>
<dbReference type="Gene3D" id="3.55.50.30">
    <property type="match status" value="1"/>
</dbReference>
<protein>
    <submittedName>
        <fullName evidence="4">FecR family protein</fullName>
    </submittedName>
</protein>
<evidence type="ECO:0000313" key="4">
    <source>
        <dbReference type="EMBL" id="EXY73742.1"/>
    </source>
</evidence>
<dbReference type="PANTHER" id="PTHR30273">
    <property type="entry name" value="PERIPLASMIC SIGNAL SENSOR AND SIGMA FACTOR ACTIVATOR FECR-RELATED"/>
    <property type="match status" value="1"/>
</dbReference>
<evidence type="ECO:0000313" key="5">
    <source>
        <dbReference type="Proteomes" id="UP000020529"/>
    </source>
</evidence>
<name>A0A015STX1_BACFG</name>
<dbReference type="RefSeq" id="WP_022347219.1">
    <property type="nucleotide sequence ID" value="NZ_JGCY01000347.1"/>
</dbReference>
<gene>
    <name evidence="4" type="ORF">M124_2505</name>
</gene>
<keyword evidence="1" id="KW-1133">Transmembrane helix</keyword>
<keyword evidence="1" id="KW-0472">Membrane</keyword>
<organism evidence="4 5">
    <name type="scientific">Bacteroides fragilis str. 3988T(B)14</name>
    <dbReference type="NCBI Taxonomy" id="1339315"/>
    <lineage>
        <taxon>Bacteria</taxon>
        <taxon>Pseudomonadati</taxon>
        <taxon>Bacteroidota</taxon>
        <taxon>Bacteroidia</taxon>
        <taxon>Bacteroidales</taxon>
        <taxon>Bacteroidaceae</taxon>
        <taxon>Bacteroides</taxon>
    </lineage>
</organism>
<dbReference type="FunFam" id="2.60.120.1440:FF:000001">
    <property type="entry name" value="Putative anti-sigma factor"/>
    <property type="match status" value="1"/>
</dbReference>
<comment type="caution">
    <text evidence="4">The sequence shown here is derived from an EMBL/GenBank/DDBJ whole genome shotgun (WGS) entry which is preliminary data.</text>
</comment>
<evidence type="ECO:0000259" key="3">
    <source>
        <dbReference type="Pfam" id="PF16344"/>
    </source>
</evidence>
<dbReference type="Gene3D" id="2.60.120.1440">
    <property type="match status" value="1"/>
</dbReference>
<dbReference type="PANTHER" id="PTHR30273:SF2">
    <property type="entry name" value="PROTEIN FECR"/>
    <property type="match status" value="1"/>
</dbReference>
<sequence length="341" mass="38992">MMEKRLDTFEELMLDFLAGKLSEDGERKLLHFLQSDISYQQRYKEMARTRAKSFIGKFEQEKQADYEALSVKLGIKKKSEKKRIPLWRTFSQVAAIALLILTTSIAGYYIYNDVAESNQEMALCQMEVPLGSQTKVILPDGSVVCLNSGSVLKYDPAFLRKKSREVYLIGEGYFEVQKNPEKPFIVHADDINVKVLGTVFNVRSYPEDSEIEVSLIKGRVNVFSASETRDNVILAPDEQLTYDKRSGKMNHHHVDALQISQWTTGRLSFVNASVPEIMKAIERKYDVRIVIHSKYLDKEVFSGSISPKLTVEEILDYMDVDNKYSWSRSGNVITITDKSIK</sequence>
<dbReference type="GO" id="GO:0016989">
    <property type="term" value="F:sigma factor antagonist activity"/>
    <property type="evidence" value="ECO:0007669"/>
    <property type="project" value="TreeGrafter"/>
</dbReference>
<feature type="transmembrane region" description="Helical" evidence="1">
    <location>
        <begin position="86"/>
        <end position="111"/>
    </location>
</feature>
<accession>A0A015STX1</accession>
<dbReference type="Pfam" id="PF16344">
    <property type="entry name" value="FecR_C"/>
    <property type="match status" value="1"/>
</dbReference>
<dbReference type="InterPro" id="IPR012373">
    <property type="entry name" value="Ferrdict_sens_TM"/>
</dbReference>
<dbReference type="PIRSF" id="PIRSF018266">
    <property type="entry name" value="FecR"/>
    <property type="match status" value="1"/>
</dbReference>
<keyword evidence="1" id="KW-0812">Transmembrane</keyword>
<feature type="domain" description="FecR protein" evidence="2">
    <location>
        <begin position="128"/>
        <end position="220"/>
    </location>
</feature>
<dbReference type="PATRIC" id="fig|1339315.3.peg.3205"/>
<dbReference type="InterPro" id="IPR006860">
    <property type="entry name" value="FecR"/>
</dbReference>
<reference evidence="4 5" key="1">
    <citation type="submission" date="2014-02" db="EMBL/GenBank/DDBJ databases">
        <authorList>
            <person name="Sears C."/>
            <person name="Carroll K."/>
            <person name="Sack B.R."/>
            <person name="Qadri F."/>
            <person name="Myers L.L."/>
            <person name="Chung G.-T."/>
            <person name="Escheverria P."/>
            <person name="Fraser C.M."/>
            <person name="Sadzewicz L."/>
            <person name="Shefchek K.A."/>
            <person name="Tallon L."/>
            <person name="Das S.P."/>
            <person name="Daugherty S."/>
            <person name="Mongodin E.F."/>
        </authorList>
    </citation>
    <scope>NUCLEOTIDE SEQUENCE [LARGE SCALE GENOMIC DNA]</scope>
    <source>
        <strain evidence="5">3988T(B)14</strain>
    </source>
</reference>
<feature type="domain" description="Protein FecR C-terminal" evidence="3">
    <location>
        <begin position="266"/>
        <end position="335"/>
    </location>
</feature>
<dbReference type="AlphaFoldDB" id="A0A015STX1"/>
<dbReference type="Proteomes" id="UP000020529">
    <property type="component" value="Unassembled WGS sequence"/>
</dbReference>